<dbReference type="Gene3D" id="2.40.420.20">
    <property type="match status" value="1"/>
</dbReference>
<dbReference type="InterPro" id="IPR006143">
    <property type="entry name" value="RND_pump_MFP"/>
</dbReference>
<dbReference type="Gene3D" id="1.10.287.470">
    <property type="entry name" value="Helix hairpin bin"/>
    <property type="match status" value="1"/>
</dbReference>
<feature type="domain" description="Multidrug resistance protein MdtA-like barrel-sandwich hybrid" evidence="5">
    <location>
        <begin position="23"/>
        <end position="144"/>
    </location>
</feature>
<evidence type="ECO:0000256" key="2">
    <source>
        <dbReference type="ARBA" id="ARBA00009477"/>
    </source>
</evidence>
<evidence type="ECO:0000256" key="3">
    <source>
        <dbReference type="ARBA" id="ARBA00022448"/>
    </source>
</evidence>
<protein>
    <submittedName>
        <fullName evidence="7">Efflux RND transporter periplasmic adaptor subunit</fullName>
    </submittedName>
</protein>
<organism evidence="7 8">
    <name type="scientific">Aestuariirhabdus litorea</name>
    <dbReference type="NCBI Taxonomy" id="2528527"/>
    <lineage>
        <taxon>Bacteria</taxon>
        <taxon>Pseudomonadati</taxon>
        <taxon>Pseudomonadota</taxon>
        <taxon>Gammaproteobacteria</taxon>
        <taxon>Oceanospirillales</taxon>
        <taxon>Aestuariirhabdaceae</taxon>
        <taxon>Aestuariirhabdus</taxon>
    </lineage>
</organism>
<feature type="domain" description="Multidrug resistance protein MdtA-like alpha-helical hairpin" evidence="4">
    <location>
        <begin position="67"/>
        <end position="118"/>
    </location>
</feature>
<reference evidence="7 8" key="1">
    <citation type="submission" date="2018-08" db="EMBL/GenBank/DDBJ databases">
        <authorList>
            <person name="Khan S.A."/>
        </authorList>
    </citation>
    <scope>NUCLEOTIDE SEQUENCE [LARGE SCALE GENOMIC DNA]</scope>
    <source>
        <strain evidence="7 8">GTF-13</strain>
    </source>
</reference>
<proteinExistence type="inferred from homology"/>
<evidence type="ECO:0000259" key="6">
    <source>
        <dbReference type="Pfam" id="PF25967"/>
    </source>
</evidence>
<evidence type="ECO:0000313" key="8">
    <source>
        <dbReference type="Proteomes" id="UP000280792"/>
    </source>
</evidence>
<feature type="domain" description="Multidrug resistance protein MdtA-like C-terminal permuted SH3" evidence="6">
    <location>
        <begin position="245"/>
        <end position="303"/>
    </location>
</feature>
<dbReference type="NCBIfam" id="TIGR01730">
    <property type="entry name" value="RND_mfp"/>
    <property type="match status" value="1"/>
</dbReference>
<evidence type="ECO:0000259" key="5">
    <source>
        <dbReference type="Pfam" id="PF25917"/>
    </source>
</evidence>
<dbReference type="SUPFAM" id="SSF111369">
    <property type="entry name" value="HlyD-like secretion proteins"/>
    <property type="match status" value="1"/>
</dbReference>
<dbReference type="AlphaFoldDB" id="A0A3P3VPA0"/>
<dbReference type="PANTHER" id="PTHR30469">
    <property type="entry name" value="MULTIDRUG RESISTANCE PROTEIN MDTA"/>
    <property type="match status" value="1"/>
</dbReference>
<comment type="caution">
    <text evidence="7">The sequence shown here is derived from an EMBL/GenBank/DDBJ whole genome shotgun (WGS) entry which is preliminary data.</text>
</comment>
<evidence type="ECO:0000313" key="7">
    <source>
        <dbReference type="EMBL" id="RRJ83486.1"/>
    </source>
</evidence>
<dbReference type="GO" id="GO:1990281">
    <property type="term" value="C:efflux pump complex"/>
    <property type="evidence" value="ECO:0007669"/>
    <property type="project" value="TreeGrafter"/>
</dbReference>
<comment type="similarity">
    <text evidence="2">Belongs to the membrane fusion protein (MFP) (TC 8.A.1) family.</text>
</comment>
<dbReference type="Pfam" id="PF25967">
    <property type="entry name" value="RND-MFP_C"/>
    <property type="match status" value="1"/>
</dbReference>
<reference evidence="7 8" key="2">
    <citation type="submission" date="2018-12" db="EMBL/GenBank/DDBJ databases">
        <title>Simiduia agarivorans gen. nov., sp. nov., a marine, agarolytic bacterium isolated from shallow coastal water from Keelung, Taiwan.</title>
        <authorList>
            <person name="Shieh W.Y."/>
        </authorList>
    </citation>
    <scope>NUCLEOTIDE SEQUENCE [LARGE SCALE GENOMIC DNA]</scope>
    <source>
        <strain evidence="7 8">GTF-13</strain>
    </source>
</reference>
<dbReference type="Pfam" id="PF25876">
    <property type="entry name" value="HH_MFP_RND"/>
    <property type="match status" value="1"/>
</dbReference>
<dbReference type="Proteomes" id="UP000280792">
    <property type="component" value="Unassembled WGS sequence"/>
</dbReference>
<evidence type="ECO:0000256" key="1">
    <source>
        <dbReference type="ARBA" id="ARBA00004196"/>
    </source>
</evidence>
<dbReference type="InterPro" id="IPR058625">
    <property type="entry name" value="MdtA-like_BSH"/>
</dbReference>
<name>A0A3P3VPA0_9GAMM</name>
<keyword evidence="8" id="KW-1185">Reference proteome</keyword>
<evidence type="ECO:0000259" key="4">
    <source>
        <dbReference type="Pfam" id="PF25876"/>
    </source>
</evidence>
<sequence length="331" mass="36263">MVVSSPETASVRVFPGVIDANQKVELAFRVSGKLKSLPVREGEVVTEGQVIAQLDPADYQIVERDRKARYQEAKANFDRAAQLLPQGYISKADYDRLEATFKSADAALSEARQNLEYTTLKAPFSGRVAKRLVENFQEVQAKQTIVELQDTSSLEVKIDIPESDVKRMREDSVRPVLVARFGPSQDQNFALKVKEYSTVADTKTQTFRVTLSMDSPTSFTVLPGMTTSVVMHTSLGDLTGIASYLIPLDAVHGDIKLDPQVWVVDASTMTLKGVPVKVGAMHDNSIEVVEGLQEGDRIVTAGVAFLTEGQKVRLMKEIEQAEPMGSEGAAN</sequence>
<dbReference type="InterPro" id="IPR058627">
    <property type="entry name" value="MdtA-like_C"/>
</dbReference>
<dbReference type="Gene3D" id="2.40.50.100">
    <property type="match status" value="1"/>
</dbReference>
<dbReference type="Gene3D" id="2.40.30.170">
    <property type="match status" value="1"/>
</dbReference>
<comment type="subcellular location">
    <subcellularLocation>
        <location evidence="1">Cell envelope</location>
    </subcellularLocation>
</comment>
<dbReference type="Pfam" id="PF25917">
    <property type="entry name" value="BSH_RND"/>
    <property type="match status" value="1"/>
</dbReference>
<gene>
    <name evidence="7" type="ORF">D0544_11555</name>
</gene>
<accession>A0A3P3VPA0</accession>
<keyword evidence="3" id="KW-0813">Transport</keyword>
<dbReference type="EMBL" id="QWEZ01000002">
    <property type="protein sequence ID" value="RRJ83486.1"/>
    <property type="molecule type" value="Genomic_DNA"/>
</dbReference>
<dbReference type="PANTHER" id="PTHR30469:SF20">
    <property type="entry name" value="EFFLUX RND TRANSPORTER PERIPLASMIC ADAPTOR SUBUNIT"/>
    <property type="match status" value="1"/>
</dbReference>
<dbReference type="GO" id="GO:0015562">
    <property type="term" value="F:efflux transmembrane transporter activity"/>
    <property type="evidence" value="ECO:0007669"/>
    <property type="project" value="TreeGrafter"/>
</dbReference>
<dbReference type="InterPro" id="IPR058624">
    <property type="entry name" value="MdtA-like_HH"/>
</dbReference>